<dbReference type="GO" id="GO:0005886">
    <property type="term" value="C:plasma membrane"/>
    <property type="evidence" value="ECO:0007669"/>
    <property type="project" value="TreeGrafter"/>
</dbReference>
<feature type="transmembrane region" description="Helical" evidence="2">
    <location>
        <begin position="6"/>
        <end position="28"/>
    </location>
</feature>
<keyword evidence="2" id="KW-0472">Membrane</keyword>
<evidence type="ECO:0008006" key="4">
    <source>
        <dbReference type="Google" id="ProtNLM"/>
    </source>
</evidence>
<gene>
    <name evidence="3" type="ORF">S12H4_28023</name>
</gene>
<feature type="transmembrane region" description="Helical" evidence="2">
    <location>
        <begin position="63"/>
        <end position="82"/>
    </location>
</feature>
<organism evidence="3">
    <name type="scientific">marine sediment metagenome</name>
    <dbReference type="NCBI Taxonomy" id="412755"/>
    <lineage>
        <taxon>unclassified sequences</taxon>
        <taxon>metagenomes</taxon>
        <taxon>ecological metagenomes</taxon>
    </lineage>
</organism>
<dbReference type="PANTHER" id="PTHR11795:SF445">
    <property type="entry name" value="AMINO ACID ABC TRANSPORTER PERMEASE PROTEIN"/>
    <property type="match status" value="1"/>
</dbReference>
<reference evidence="3" key="1">
    <citation type="journal article" date="2014" name="Front. Microbiol.">
        <title>High frequency of phylogenetically diverse reductive dehalogenase-homologous genes in deep subseafloor sedimentary metagenomes.</title>
        <authorList>
            <person name="Kawai M."/>
            <person name="Futagami T."/>
            <person name="Toyoda A."/>
            <person name="Takaki Y."/>
            <person name="Nishi S."/>
            <person name="Hori S."/>
            <person name="Arai W."/>
            <person name="Tsubouchi T."/>
            <person name="Morono Y."/>
            <person name="Uchiyama I."/>
            <person name="Ito T."/>
            <person name="Fujiyama A."/>
            <person name="Inagaki F."/>
            <person name="Takami H."/>
        </authorList>
    </citation>
    <scope>NUCLEOTIDE SEQUENCE</scope>
    <source>
        <strain evidence="3">Expedition CK06-06</strain>
    </source>
</reference>
<evidence type="ECO:0000256" key="1">
    <source>
        <dbReference type="ARBA" id="ARBA00022448"/>
    </source>
</evidence>
<keyword evidence="2" id="KW-1133">Transmembrane helix</keyword>
<dbReference type="GO" id="GO:0022857">
    <property type="term" value="F:transmembrane transporter activity"/>
    <property type="evidence" value="ECO:0007669"/>
    <property type="project" value="TreeGrafter"/>
</dbReference>
<dbReference type="PANTHER" id="PTHR11795">
    <property type="entry name" value="BRANCHED-CHAIN AMINO ACID TRANSPORT SYSTEM PERMEASE PROTEIN LIVH"/>
    <property type="match status" value="1"/>
</dbReference>
<dbReference type="AlphaFoldDB" id="X1T7R6"/>
<evidence type="ECO:0000313" key="3">
    <source>
        <dbReference type="EMBL" id="GAJ01398.1"/>
    </source>
</evidence>
<proteinExistence type="predicted"/>
<dbReference type="InterPro" id="IPR052157">
    <property type="entry name" value="BCAA_transport_permease"/>
</dbReference>
<keyword evidence="1" id="KW-0813">Transport</keyword>
<name>X1T7R6_9ZZZZ</name>
<feature type="non-terminal residue" evidence="3">
    <location>
        <position position="1"/>
    </location>
</feature>
<evidence type="ECO:0000256" key="2">
    <source>
        <dbReference type="SAM" id="Phobius"/>
    </source>
</evidence>
<sequence>GGILMAALYCVNPLMGLGMLIKGFVIVIVAGMGNLVGAAILGVAIGVAESLFGVLVSSYFRETFIYGIMVVVLLLRPQGLFARRE</sequence>
<protein>
    <recommendedName>
        <fullName evidence="4">Branched-chain amino acid ABC transporter permease</fullName>
    </recommendedName>
</protein>
<keyword evidence="2" id="KW-0812">Transmembrane</keyword>
<comment type="caution">
    <text evidence="3">The sequence shown here is derived from an EMBL/GenBank/DDBJ whole genome shotgun (WGS) entry which is preliminary data.</text>
</comment>
<dbReference type="EMBL" id="BARW01016043">
    <property type="protein sequence ID" value="GAJ01398.1"/>
    <property type="molecule type" value="Genomic_DNA"/>
</dbReference>
<feature type="transmembrane region" description="Helical" evidence="2">
    <location>
        <begin position="35"/>
        <end position="57"/>
    </location>
</feature>
<accession>X1T7R6</accession>